<evidence type="ECO:0000313" key="5">
    <source>
        <dbReference type="Proteomes" id="UP001626550"/>
    </source>
</evidence>
<evidence type="ECO:0000256" key="3">
    <source>
        <dbReference type="ARBA" id="ARBA00023004"/>
    </source>
</evidence>
<dbReference type="InterPro" id="IPR011051">
    <property type="entry name" value="RmlC_Cupin_sf"/>
</dbReference>
<evidence type="ECO:0000256" key="2">
    <source>
        <dbReference type="ARBA" id="ARBA00023002"/>
    </source>
</evidence>
<dbReference type="InterPro" id="IPR012864">
    <property type="entry name" value="PCO/ADO"/>
</dbReference>
<sequence length="211" mass="23618">MPEKLDNSLHSSFRKLLSLVKSLSPQDLGVKDSWTAEATHFQAPVLYIHIMENETFSIGMCRSFTRVSVPDAKLSKFSSVYKRQLSNLHSVRLCQDTLITDQSEPCLLTPSYGNLHEITVVGDSAIFLDILAPPYDHDLDTRLCTFYKEVDLPILGSTSSAETNQNHLEDPLIHSSSGDVPISYLIETHPSDYWCESDQYSGPSLEFSDST</sequence>
<proteinExistence type="predicted"/>
<dbReference type="EMBL" id="JBJKFK010000104">
    <property type="protein sequence ID" value="KAL3319767.1"/>
    <property type="molecule type" value="Genomic_DNA"/>
</dbReference>
<keyword evidence="1" id="KW-0479">Metal-binding</keyword>
<name>A0ABD2QK87_9PLAT</name>
<evidence type="ECO:0000313" key="4">
    <source>
        <dbReference type="EMBL" id="KAL3319767.1"/>
    </source>
</evidence>
<organism evidence="4 5">
    <name type="scientific">Cichlidogyrus casuarinus</name>
    <dbReference type="NCBI Taxonomy" id="1844966"/>
    <lineage>
        <taxon>Eukaryota</taxon>
        <taxon>Metazoa</taxon>
        <taxon>Spiralia</taxon>
        <taxon>Lophotrochozoa</taxon>
        <taxon>Platyhelminthes</taxon>
        <taxon>Monogenea</taxon>
        <taxon>Monopisthocotylea</taxon>
        <taxon>Dactylogyridea</taxon>
        <taxon>Ancyrocephalidae</taxon>
        <taxon>Cichlidogyrus</taxon>
    </lineage>
</organism>
<dbReference type="SUPFAM" id="SSF51182">
    <property type="entry name" value="RmlC-like cupins"/>
    <property type="match status" value="1"/>
</dbReference>
<dbReference type="Proteomes" id="UP001626550">
    <property type="component" value="Unassembled WGS sequence"/>
</dbReference>
<dbReference type="Pfam" id="PF07847">
    <property type="entry name" value="PCO_ADO"/>
    <property type="match status" value="1"/>
</dbReference>
<keyword evidence="2" id="KW-0560">Oxidoreductase</keyword>
<keyword evidence="5" id="KW-1185">Reference proteome</keyword>
<reference evidence="4 5" key="1">
    <citation type="submission" date="2024-11" db="EMBL/GenBank/DDBJ databases">
        <title>Adaptive evolution of stress response genes in parasites aligns with host niche diversity.</title>
        <authorList>
            <person name="Hahn C."/>
            <person name="Resl P."/>
        </authorList>
    </citation>
    <scope>NUCLEOTIDE SEQUENCE [LARGE SCALE GENOMIC DNA]</scope>
    <source>
        <strain evidence="4">EGGRZ-B1_66</strain>
        <tissue evidence="4">Body</tissue>
    </source>
</reference>
<dbReference type="PANTHER" id="PTHR22966:SF61">
    <property type="entry name" value="2-AMINOETHANETHIOL DIOXYGENASE"/>
    <property type="match status" value="1"/>
</dbReference>
<evidence type="ECO:0000256" key="1">
    <source>
        <dbReference type="ARBA" id="ARBA00022723"/>
    </source>
</evidence>
<dbReference type="GO" id="GO:0016491">
    <property type="term" value="F:oxidoreductase activity"/>
    <property type="evidence" value="ECO:0007669"/>
    <property type="project" value="UniProtKB-KW"/>
</dbReference>
<gene>
    <name evidence="4" type="ORF">Ciccas_001560</name>
</gene>
<dbReference type="GO" id="GO:0046872">
    <property type="term" value="F:metal ion binding"/>
    <property type="evidence" value="ECO:0007669"/>
    <property type="project" value="UniProtKB-KW"/>
</dbReference>
<protein>
    <submittedName>
        <fullName evidence="4">Uncharacterized protein</fullName>
    </submittedName>
</protein>
<keyword evidence="3" id="KW-0408">Iron</keyword>
<dbReference type="AlphaFoldDB" id="A0ABD2QK87"/>
<dbReference type="PANTHER" id="PTHR22966">
    <property type="entry name" value="2-AMINOETHANETHIOL DIOXYGENASE"/>
    <property type="match status" value="1"/>
</dbReference>
<comment type="caution">
    <text evidence="4">The sequence shown here is derived from an EMBL/GenBank/DDBJ whole genome shotgun (WGS) entry which is preliminary data.</text>
</comment>
<accession>A0ABD2QK87</accession>